<dbReference type="EMBL" id="JBHRSL010000001">
    <property type="protein sequence ID" value="MFC3050381.1"/>
    <property type="molecule type" value="Genomic_DNA"/>
</dbReference>
<proteinExistence type="predicted"/>
<evidence type="ECO:0000313" key="3">
    <source>
        <dbReference type="Proteomes" id="UP001595444"/>
    </source>
</evidence>
<keyword evidence="3" id="KW-1185">Reference proteome</keyword>
<dbReference type="PANTHER" id="PTHR39209">
    <property type="match status" value="1"/>
</dbReference>
<dbReference type="SUPFAM" id="SSF56037">
    <property type="entry name" value="PheT/TilS domain"/>
    <property type="match status" value="1"/>
</dbReference>
<feature type="domain" description="B3/B4 tRNA-binding" evidence="1">
    <location>
        <begin position="61"/>
        <end position="210"/>
    </location>
</feature>
<dbReference type="InterPro" id="IPR020825">
    <property type="entry name" value="Phe-tRNA_synthase-like_B3/B4"/>
</dbReference>
<comment type="caution">
    <text evidence="2">The sequence shown here is derived from an EMBL/GenBank/DDBJ whole genome shotgun (WGS) entry which is preliminary data.</text>
</comment>
<dbReference type="SMART" id="SM00873">
    <property type="entry name" value="B3_4"/>
    <property type="match status" value="1"/>
</dbReference>
<dbReference type="RefSeq" id="WP_194214775.1">
    <property type="nucleotide sequence ID" value="NZ_CP061205.1"/>
</dbReference>
<dbReference type="Proteomes" id="UP001595444">
    <property type="component" value="Unassembled WGS sequence"/>
</dbReference>
<dbReference type="Pfam" id="PF03483">
    <property type="entry name" value="B3_4"/>
    <property type="match status" value="1"/>
</dbReference>
<sequence length="212" mass="22521">MTLKIDEKFSKLGLETHIGILDFEVEVGPSGPALLAAMEDGAETRMNELLGEAASTDPVIAGVRAAFKSLGKDPSRYRPSSEALTRRVLSGKALYHVNNVVDSGNLISLMTGLPIGCYDAAWIKGPIEFRVGMPGETYDGIGRGDVNLENLPVLADTSGAFGSPFSDSGRTAVGDRTKNLKFVIYGLNVDVAHVEAAAEMADMIISRFCAPD</sequence>
<dbReference type="PANTHER" id="PTHR39209:SF2">
    <property type="entry name" value="CYTOPLASMIC PROTEIN"/>
    <property type="match status" value="1"/>
</dbReference>
<evidence type="ECO:0000313" key="2">
    <source>
        <dbReference type="EMBL" id="MFC3050381.1"/>
    </source>
</evidence>
<accession>A0ABV7D0N6</accession>
<evidence type="ECO:0000259" key="1">
    <source>
        <dbReference type="SMART" id="SM00873"/>
    </source>
</evidence>
<protein>
    <submittedName>
        <fullName evidence="2">B3/4 domain-containing protein</fullName>
    </submittedName>
</protein>
<organism evidence="2 3">
    <name type="scientific">Kordiimonas pumila</name>
    <dbReference type="NCBI Taxonomy" id="2161677"/>
    <lineage>
        <taxon>Bacteria</taxon>
        <taxon>Pseudomonadati</taxon>
        <taxon>Pseudomonadota</taxon>
        <taxon>Alphaproteobacteria</taxon>
        <taxon>Kordiimonadales</taxon>
        <taxon>Kordiimonadaceae</taxon>
        <taxon>Kordiimonas</taxon>
    </lineage>
</organism>
<name>A0ABV7D0N6_9PROT</name>
<reference evidence="3" key="1">
    <citation type="journal article" date="2019" name="Int. J. Syst. Evol. Microbiol.">
        <title>The Global Catalogue of Microorganisms (GCM) 10K type strain sequencing project: providing services to taxonomists for standard genome sequencing and annotation.</title>
        <authorList>
            <consortium name="The Broad Institute Genomics Platform"/>
            <consortium name="The Broad Institute Genome Sequencing Center for Infectious Disease"/>
            <person name="Wu L."/>
            <person name="Ma J."/>
        </authorList>
    </citation>
    <scope>NUCLEOTIDE SEQUENCE [LARGE SCALE GENOMIC DNA]</scope>
    <source>
        <strain evidence="3">KCTC 62164</strain>
    </source>
</reference>
<dbReference type="Gene3D" id="3.50.40.10">
    <property type="entry name" value="Phenylalanyl-trna Synthetase, Chain B, domain 3"/>
    <property type="match status" value="1"/>
</dbReference>
<gene>
    <name evidence="2" type="ORF">ACFOKA_00530</name>
</gene>
<dbReference type="InterPro" id="IPR005146">
    <property type="entry name" value="B3/B4_tRNA-bd"/>
</dbReference>